<dbReference type="InterPro" id="IPR006094">
    <property type="entry name" value="Oxid_FAD_bind_N"/>
</dbReference>
<dbReference type="GO" id="GO:0022904">
    <property type="term" value="P:respiratory electron transport chain"/>
    <property type="evidence" value="ECO:0007669"/>
    <property type="project" value="TreeGrafter"/>
</dbReference>
<dbReference type="InterPro" id="IPR016167">
    <property type="entry name" value="FAD-bd_PCMH_sub1"/>
</dbReference>
<dbReference type="InterPro" id="IPR051264">
    <property type="entry name" value="FAD-oxidored/transferase_4"/>
</dbReference>
<feature type="domain" description="FAD-binding PCMH-type" evidence="4">
    <location>
        <begin position="46"/>
        <end position="228"/>
    </location>
</feature>
<dbReference type="AlphaFoldDB" id="A0A6J5FUY2"/>
<gene>
    <name evidence="5" type="ORF">LMG27177_02158</name>
</gene>
<dbReference type="Gene3D" id="3.30.465.10">
    <property type="match status" value="1"/>
</dbReference>
<dbReference type="GO" id="GO:0016491">
    <property type="term" value="F:oxidoreductase activity"/>
    <property type="evidence" value="ECO:0007669"/>
    <property type="project" value="UniProtKB-KW"/>
</dbReference>
<dbReference type="InterPro" id="IPR016171">
    <property type="entry name" value="Vanillyl_alc_oxidase_C-sub2"/>
</dbReference>
<evidence type="ECO:0000256" key="2">
    <source>
        <dbReference type="ARBA" id="ARBA00022630"/>
    </source>
</evidence>
<dbReference type="InterPro" id="IPR016166">
    <property type="entry name" value="FAD-bd_PCMH"/>
</dbReference>
<keyword evidence="6" id="KW-1185">Reference proteome</keyword>
<evidence type="ECO:0000256" key="3">
    <source>
        <dbReference type="ARBA" id="ARBA00022827"/>
    </source>
</evidence>
<dbReference type="Gene3D" id="3.30.43.10">
    <property type="entry name" value="Uridine Diphospho-n-acetylenolpyruvylglucosamine Reductase, domain 2"/>
    <property type="match status" value="1"/>
</dbReference>
<keyword evidence="2" id="KW-0285">Flavoprotein</keyword>
<dbReference type="InterPro" id="IPR016169">
    <property type="entry name" value="FAD-bd_PCMH_sub2"/>
</dbReference>
<name>A0A6J5FUY2_9BURK</name>
<protein>
    <submittedName>
        <fullName evidence="5">Putative FAD-linked oxidoreductase</fullName>
        <ecNumber evidence="5">1.-.-.-</ecNumber>
    </submittedName>
</protein>
<keyword evidence="5" id="KW-0560">Oxidoreductase</keyword>
<dbReference type="EC" id="1.-.-.-" evidence="5"/>
<dbReference type="Proteomes" id="UP000494252">
    <property type="component" value="Unassembled WGS sequence"/>
</dbReference>
<evidence type="ECO:0000256" key="1">
    <source>
        <dbReference type="ARBA" id="ARBA00008000"/>
    </source>
</evidence>
<keyword evidence="3" id="KW-0274">FAD</keyword>
<dbReference type="Pfam" id="PF01565">
    <property type="entry name" value="FAD_binding_4"/>
    <property type="match status" value="1"/>
</dbReference>
<dbReference type="PANTHER" id="PTHR43716:SF2">
    <property type="entry name" value="BLL6224 PROTEIN"/>
    <property type="match status" value="1"/>
</dbReference>
<accession>A0A6J5FUY2</accession>
<organism evidence="5 6">
    <name type="scientific">Paraburkholderia fynbosensis</name>
    <dbReference type="NCBI Taxonomy" id="1200993"/>
    <lineage>
        <taxon>Bacteria</taxon>
        <taxon>Pseudomonadati</taxon>
        <taxon>Pseudomonadota</taxon>
        <taxon>Betaproteobacteria</taxon>
        <taxon>Burkholderiales</taxon>
        <taxon>Burkholderiaceae</taxon>
        <taxon>Paraburkholderia</taxon>
    </lineage>
</organism>
<dbReference type="PROSITE" id="PS51387">
    <property type="entry name" value="FAD_PCMH"/>
    <property type="match status" value="1"/>
</dbReference>
<proteinExistence type="inferred from homology"/>
<evidence type="ECO:0000313" key="5">
    <source>
        <dbReference type="EMBL" id="CAB3787172.1"/>
    </source>
</evidence>
<dbReference type="InterPro" id="IPR004113">
    <property type="entry name" value="FAD-bd_oxidored_4_C"/>
</dbReference>
<dbReference type="SUPFAM" id="SSF56176">
    <property type="entry name" value="FAD-binding/transporter-associated domain-like"/>
    <property type="match status" value="1"/>
</dbReference>
<comment type="similarity">
    <text evidence="1">Belongs to the FAD-binding oxidoreductase/transferase type 4 family.</text>
</comment>
<dbReference type="Gene3D" id="3.30.70.2740">
    <property type="match status" value="1"/>
</dbReference>
<evidence type="ECO:0000313" key="6">
    <source>
        <dbReference type="Proteomes" id="UP000494252"/>
    </source>
</evidence>
<dbReference type="GO" id="GO:0071949">
    <property type="term" value="F:FAD binding"/>
    <property type="evidence" value="ECO:0007669"/>
    <property type="project" value="InterPro"/>
</dbReference>
<dbReference type="InterPro" id="IPR036318">
    <property type="entry name" value="FAD-bd_PCMH-like_sf"/>
</dbReference>
<evidence type="ECO:0000259" key="4">
    <source>
        <dbReference type="PROSITE" id="PS51387"/>
    </source>
</evidence>
<sequence>MPRLMGSALTAETGLIGRFRTLLGDDAVIVTAAEMEGFVEDFRGRYRGAALCVVHPSSTEQVAAVVRACAAQGVPMLAQGGNTSLCGGAVPAADGTPPVIISLARMRRIRRIDAANGSMEVEAGCVLETVQNAAAEVGRLYPVSLGAEGSCQIGGTLSTNAGGTSVLRYGNTRENVLGLEVVMADGTIWNGLRALRKDNTGIDLKQLFIGAEGTLGIVTAATLKLHPLPTHHALAWFAPTDPQAARQVLGLFQANCGARLTAFELMNARQLQLVVEHVTDRRQPLEGAHDWHVLVELADTQGAADMEAALQTTLEQAVEAGLVEDAIVASSDRQRAALWDIRHSVTEANKKAGVGLTTDCAVPVSAVPAFIEQATQAVRALDPQIDVVIVGHMGDGNIHFIPMYPFDVWRALADATATGAAMRRGVNDAAHALGGTFSAEHGIGQTGLPEMAHYKSGAELSIMRAVKAALDPRNLMNPGRLIPDPLH</sequence>
<dbReference type="Pfam" id="PF02913">
    <property type="entry name" value="FAD-oxidase_C"/>
    <property type="match status" value="1"/>
</dbReference>
<reference evidence="5 6" key="1">
    <citation type="submission" date="2020-04" db="EMBL/GenBank/DDBJ databases">
        <authorList>
            <person name="De Canck E."/>
        </authorList>
    </citation>
    <scope>NUCLEOTIDE SEQUENCE [LARGE SCALE GENOMIC DNA]</scope>
    <source>
        <strain evidence="5 6">LMG 27177</strain>
    </source>
</reference>
<dbReference type="PANTHER" id="PTHR43716">
    <property type="entry name" value="D-2-HYDROXYGLUTARATE DEHYDROGENASE, MITOCHONDRIAL"/>
    <property type="match status" value="1"/>
</dbReference>
<dbReference type="SUPFAM" id="SSF55103">
    <property type="entry name" value="FAD-linked oxidases, C-terminal domain"/>
    <property type="match status" value="1"/>
</dbReference>
<dbReference type="InterPro" id="IPR016164">
    <property type="entry name" value="FAD-linked_Oxase-like_C"/>
</dbReference>
<dbReference type="EMBL" id="CADIKI010000005">
    <property type="protein sequence ID" value="CAB3787172.1"/>
    <property type="molecule type" value="Genomic_DNA"/>
</dbReference>
<dbReference type="Gene3D" id="1.10.45.10">
    <property type="entry name" value="Vanillyl-alcohol Oxidase, Chain A, domain 4"/>
    <property type="match status" value="1"/>
</dbReference>
<dbReference type="Gene3D" id="3.30.70.2190">
    <property type="match status" value="1"/>
</dbReference>